<evidence type="ECO:0000256" key="1">
    <source>
        <dbReference type="ARBA" id="ARBA00023015"/>
    </source>
</evidence>
<sequence>MALEGSMVPRGCSFRPKDDELVSYYLMNKATECPCLDLAMILEYDFLGDKEPWEIWDLFQPCIFRYWDAHHEDLYFFTKLKKSNPRGKRICWKKAKKEEDEEEDGGVSWIMFEYCLSGSLAMINTDYVLCQIRKKFPTQLNYKKKKYTNILYMQ</sequence>
<keyword evidence="2" id="KW-0238">DNA-binding</keyword>
<proteinExistence type="predicted"/>
<evidence type="ECO:0000313" key="6">
    <source>
        <dbReference type="Proteomes" id="UP001652623"/>
    </source>
</evidence>
<accession>A0ABM3IEH8</accession>
<dbReference type="InterPro" id="IPR036093">
    <property type="entry name" value="NAC_dom_sf"/>
</dbReference>
<evidence type="ECO:0000313" key="7">
    <source>
        <dbReference type="RefSeq" id="XP_048326714.1"/>
    </source>
</evidence>
<evidence type="ECO:0000256" key="4">
    <source>
        <dbReference type="ARBA" id="ARBA00023242"/>
    </source>
</evidence>
<reference evidence="7" key="1">
    <citation type="submission" date="2025-08" db="UniProtKB">
        <authorList>
            <consortium name="RefSeq"/>
        </authorList>
    </citation>
    <scope>IDENTIFICATION</scope>
    <source>
        <tissue evidence="7">Seedling</tissue>
    </source>
</reference>
<keyword evidence="6" id="KW-1185">Reference proteome</keyword>
<evidence type="ECO:0000259" key="5">
    <source>
        <dbReference type="PROSITE" id="PS51005"/>
    </source>
</evidence>
<keyword evidence="3" id="KW-0804">Transcription</keyword>
<dbReference type="PROSITE" id="PS51005">
    <property type="entry name" value="NAC"/>
    <property type="match status" value="1"/>
</dbReference>
<protein>
    <submittedName>
        <fullName evidence="7">NAC domain-containing protein 2</fullName>
    </submittedName>
</protein>
<keyword evidence="1" id="KW-0805">Transcription regulation</keyword>
<dbReference type="PANTHER" id="PTHR31719:SF43">
    <property type="entry name" value="NAC TRANSCRIPTION FACTOR 56"/>
    <property type="match status" value="1"/>
</dbReference>
<dbReference type="Gene3D" id="2.170.150.80">
    <property type="entry name" value="NAC domain"/>
    <property type="match status" value="1"/>
</dbReference>
<dbReference type="RefSeq" id="XP_048326714.1">
    <property type="nucleotide sequence ID" value="XM_048470757.1"/>
</dbReference>
<dbReference type="Pfam" id="PF02365">
    <property type="entry name" value="NAM"/>
    <property type="match status" value="1"/>
</dbReference>
<gene>
    <name evidence="7" type="primary">LOC125421551</name>
</gene>
<evidence type="ECO:0000256" key="2">
    <source>
        <dbReference type="ARBA" id="ARBA00023125"/>
    </source>
</evidence>
<name>A0ABM3IEH8_ZIZJJ</name>
<keyword evidence="4" id="KW-0539">Nucleus</keyword>
<dbReference type="Proteomes" id="UP001652623">
    <property type="component" value="Chromosome 8"/>
</dbReference>
<evidence type="ECO:0000256" key="3">
    <source>
        <dbReference type="ARBA" id="ARBA00023163"/>
    </source>
</evidence>
<organism evidence="6 7">
    <name type="scientific">Ziziphus jujuba</name>
    <name type="common">Chinese jujube</name>
    <name type="synonym">Ziziphus sativa</name>
    <dbReference type="NCBI Taxonomy" id="326968"/>
    <lineage>
        <taxon>Eukaryota</taxon>
        <taxon>Viridiplantae</taxon>
        <taxon>Streptophyta</taxon>
        <taxon>Embryophyta</taxon>
        <taxon>Tracheophyta</taxon>
        <taxon>Spermatophyta</taxon>
        <taxon>Magnoliopsida</taxon>
        <taxon>eudicotyledons</taxon>
        <taxon>Gunneridae</taxon>
        <taxon>Pentapetalae</taxon>
        <taxon>rosids</taxon>
        <taxon>fabids</taxon>
        <taxon>Rosales</taxon>
        <taxon>Rhamnaceae</taxon>
        <taxon>Paliureae</taxon>
        <taxon>Ziziphus</taxon>
    </lineage>
</organism>
<feature type="domain" description="NAC" evidence="5">
    <location>
        <begin position="8"/>
        <end position="135"/>
    </location>
</feature>
<dbReference type="InterPro" id="IPR003441">
    <property type="entry name" value="NAC-dom"/>
</dbReference>
<dbReference type="PANTHER" id="PTHR31719">
    <property type="entry name" value="NAC TRANSCRIPTION FACTOR 56"/>
    <property type="match status" value="1"/>
</dbReference>
<dbReference type="GeneID" id="125421551"/>
<dbReference type="SUPFAM" id="SSF101941">
    <property type="entry name" value="NAC domain"/>
    <property type="match status" value="1"/>
</dbReference>